<gene>
    <name evidence="3" type="ORF">OSTQU699_LOCUS2891</name>
</gene>
<evidence type="ECO:0000313" key="4">
    <source>
        <dbReference type="Proteomes" id="UP000708148"/>
    </source>
</evidence>
<feature type="domain" description="Fungal lipase-type" evidence="2">
    <location>
        <begin position="127"/>
        <end position="272"/>
    </location>
</feature>
<dbReference type="AlphaFoldDB" id="A0A8S1IQU3"/>
<organism evidence="3 4">
    <name type="scientific">Ostreobium quekettii</name>
    <dbReference type="NCBI Taxonomy" id="121088"/>
    <lineage>
        <taxon>Eukaryota</taxon>
        <taxon>Viridiplantae</taxon>
        <taxon>Chlorophyta</taxon>
        <taxon>core chlorophytes</taxon>
        <taxon>Ulvophyceae</taxon>
        <taxon>TCBD clade</taxon>
        <taxon>Bryopsidales</taxon>
        <taxon>Ostreobineae</taxon>
        <taxon>Ostreobiaceae</taxon>
        <taxon>Ostreobium</taxon>
    </lineage>
</organism>
<evidence type="ECO:0000259" key="2">
    <source>
        <dbReference type="Pfam" id="PF01764"/>
    </source>
</evidence>
<name>A0A8S1IQU3_9CHLO</name>
<dbReference type="InterPro" id="IPR029058">
    <property type="entry name" value="AB_hydrolase_fold"/>
</dbReference>
<accession>A0A8S1IQU3</accession>
<evidence type="ECO:0000313" key="3">
    <source>
        <dbReference type="EMBL" id="CAD7697530.1"/>
    </source>
</evidence>
<dbReference type="GO" id="GO:0006629">
    <property type="term" value="P:lipid metabolic process"/>
    <property type="evidence" value="ECO:0007669"/>
    <property type="project" value="InterPro"/>
</dbReference>
<comment type="caution">
    <text evidence="3">The sequence shown here is derived from an EMBL/GenBank/DDBJ whole genome shotgun (WGS) entry which is preliminary data.</text>
</comment>
<keyword evidence="4" id="KW-1185">Reference proteome</keyword>
<dbReference type="Gene3D" id="3.40.50.1820">
    <property type="entry name" value="alpha/beta hydrolase"/>
    <property type="match status" value="1"/>
</dbReference>
<dbReference type="Pfam" id="PF01764">
    <property type="entry name" value="Lipase_3"/>
    <property type="match status" value="1"/>
</dbReference>
<proteinExistence type="predicted"/>
<dbReference type="InterPro" id="IPR051218">
    <property type="entry name" value="Sec_MonoDiacylglyc_Lipase"/>
</dbReference>
<dbReference type="InterPro" id="IPR002921">
    <property type="entry name" value="Fungal_lipase-type"/>
</dbReference>
<dbReference type="PANTHER" id="PTHR45856:SF24">
    <property type="entry name" value="FUNGAL LIPASE-LIKE DOMAIN-CONTAINING PROTEIN"/>
    <property type="match status" value="1"/>
</dbReference>
<reference evidence="3" key="1">
    <citation type="submission" date="2020-12" db="EMBL/GenBank/DDBJ databases">
        <authorList>
            <person name="Iha C."/>
        </authorList>
    </citation>
    <scope>NUCLEOTIDE SEQUENCE</scope>
</reference>
<dbReference type="EMBL" id="CAJHUC010000671">
    <property type="protein sequence ID" value="CAD7697530.1"/>
    <property type="molecule type" value="Genomic_DNA"/>
</dbReference>
<dbReference type="OrthoDB" id="438440at2759"/>
<dbReference type="PANTHER" id="PTHR45856">
    <property type="entry name" value="ALPHA/BETA-HYDROLASES SUPERFAMILY PROTEIN"/>
    <property type="match status" value="1"/>
</dbReference>
<dbReference type="SUPFAM" id="SSF53474">
    <property type="entry name" value="alpha/beta-Hydrolases"/>
    <property type="match status" value="1"/>
</dbReference>
<sequence length="343" mass="38145">MKPGSLSHGSSTAWGKALRRPAALQPHLPHVRTPPTPRRAHCPPIRCGQVPKTPFEGFVARPPNSELHLGNAWSLAHACELSYLTQDEVRSIAEGRWGLKGLLCYGYGDNDGPDTQCFAAAGPDFIVVAFRGTTSITDWVRDLKVWKLPDGPLGCEAHAGFLEGVQGKWKGRSIIDSVLQGVRDLERQYGKEEGLAIYVTGHSLGGALATLAAAYMLEDPELRDKVAGHYTFGSPRVAGPRFKKRFEALAPAGRALAHRFQNREDVVSKVPAWWRAYDHVGRWWYLAGDDQVLMRNPDLWTRLRDIIDIDWDFQPDFVYDHQLRAEGTGGYIDGIEKNIVRSA</sequence>
<feature type="region of interest" description="Disordered" evidence="1">
    <location>
        <begin position="23"/>
        <end position="43"/>
    </location>
</feature>
<evidence type="ECO:0000256" key="1">
    <source>
        <dbReference type="SAM" id="MobiDB-lite"/>
    </source>
</evidence>
<protein>
    <recommendedName>
        <fullName evidence="2">Fungal lipase-type domain-containing protein</fullName>
    </recommendedName>
</protein>
<dbReference type="Proteomes" id="UP000708148">
    <property type="component" value="Unassembled WGS sequence"/>
</dbReference>
<dbReference type="CDD" id="cd00519">
    <property type="entry name" value="Lipase_3"/>
    <property type="match status" value="1"/>
</dbReference>